<feature type="region of interest" description="Disordered" evidence="1">
    <location>
        <begin position="96"/>
        <end position="126"/>
    </location>
</feature>
<dbReference type="Pfam" id="PF02037">
    <property type="entry name" value="SAP"/>
    <property type="match status" value="1"/>
</dbReference>
<dbReference type="SUPFAM" id="SSF54928">
    <property type="entry name" value="RNA-binding domain, RBD"/>
    <property type="match status" value="1"/>
</dbReference>
<feature type="region of interest" description="Disordered" evidence="1">
    <location>
        <begin position="749"/>
        <end position="841"/>
    </location>
</feature>
<protein>
    <recommendedName>
        <fullName evidence="2">SAP domain-containing protein</fullName>
    </recommendedName>
</protein>
<dbReference type="EMBL" id="SRMA01027236">
    <property type="protein sequence ID" value="TRY57492.1"/>
    <property type="molecule type" value="Genomic_DNA"/>
</dbReference>
<feature type="compositionally biased region" description="Basic and acidic residues" evidence="1">
    <location>
        <begin position="1204"/>
        <end position="1217"/>
    </location>
</feature>
<dbReference type="InterPro" id="IPR012677">
    <property type="entry name" value="Nucleotide-bd_a/b_plait_sf"/>
</dbReference>
<dbReference type="SMART" id="SM00513">
    <property type="entry name" value="SAP"/>
    <property type="match status" value="1"/>
</dbReference>
<dbReference type="Gene3D" id="3.30.70.330">
    <property type="match status" value="1"/>
</dbReference>
<feature type="compositionally biased region" description="Low complexity" evidence="1">
    <location>
        <begin position="311"/>
        <end position="322"/>
    </location>
</feature>
<dbReference type="OrthoDB" id="5348404at2759"/>
<evidence type="ECO:0000313" key="4">
    <source>
        <dbReference type="Proteomes" id="UP000316079"/>
    </source>
</evidence>
<feature type="compositionally biased region" description="Basic and acidic residues" evidence="1">
    <location>
        <begin position="815"/>
        <end position="830"/>
    </location>
</feature>
<dbReference type="Proteomes" id="UP000316079">
    <property type="component" value="Unassembled WGS sequence"/>
</dbReference>
<dbReference type="PROSITE" id="PS50800">
    <property type="entry name" value="SAP"/>
    <property type="match status" value="1"/>
</dbReference>
<feature type="compositionally biased region" description="Low complexity" evidence="1">
    <location>
        <begin position="595"/>
        <end position="604"/>
    </location>
</feature>
<accession>A0A553MWC2</accession>
<feature type="region of interest" description="Disordered" evidence="1">
    <location>
        <begin position="974"/>
        <end position="1217"/>
    </location>
</feature>
<feature type="compositionally biased region" description="Low complexity" evidence="1">
    <location>
        <begin position="361"/>
        <end position="378"/>
    </location>
</feature>
<feature type="compositionally biased region" description="Acidic residues" evidence="1">
    <location>
        <begin position="803"/>
        <end position="814"/>
    </location>
</feature>
<dbReference type="GO" id="GO:0061574">
    <property type="term" value="C:ASAP complex"/>
    <property type="evidence" value="ECO:0007669"/>
    <property type="project" value="TreeGrafter"/>
</dbReference>
<proteinExistence type="predicted"/>
<feature type="compositionally biased region" description="Pro residues" evidence="1">
    <location>
        <begin position="323"/>
        <end position="333"/>
    </location>
</feature>
<dbReference type="SUPFAM" id="SSF68906">
    <property type="entry name" value="SAP domain"/>
    <property type="match status" value="1"/>
</dbReference>
<reference evidence="3 4" key="1">
    <citation type="journal article" date="2019" name="Sci. Data">
        <title>Hybrid genome assembly and annotation of Danionella translucida.</title>
        <authorList>
            <person name="Kadobianskyi M."/>
            <person name="Schulze L."/>
            <person name="Schuelke M."/>
            <person name="Judkewitz B."/>
        </authorList>
    </citation>
    <scope>NUCLEOTIDE SEQUENCE [LARGE SCALE GENOMIC DNA]</scope>
    <source>
        <strain evidence="3 4">Bolton</strain>
    </source>
</reference>
<feature type="compositionally biased region" description="Basic and acidic residues" evidence="1">
    <location>
        <begin position="1125"/>
        <end position="1144"/>
    </location>
</feature>
<feature type="compositionally biased region" description="Basic and acidic residues" evidence="1">
    <location>
        <begin position="1000"/>
        <end position="1015"/>
    </location>
</feature>
<feature type="compositionally biased region" description="Basic and acidic residues" evidence="1">
    <location>
        <begin position="754"/>
        <end position="773"/>
    </location>
</feature>
<feature type="compositionally biased region" description="Basic and acidic residues" evidence="1">
    <location>
        <begin position="605"/>
        <end position="640"/>
    </location>
</feature>
<dbReference type="CDD" id="cd12432">
    <property type="entry name" value="RRM_ACINU"/>
    <property type="match status" value="1"/>
</dbReference>
<keyword evidence="4" id="KW-1185">Reference proteome</keyword>
<feature type="region of interest" description="Disordered" evidence="1">
    <location>
        <begin position="207"/>
        <end position="535"/>
    </location>
</feature>
<feature type="region of interest" description="Disordered" evidence="1">
    <location>
        <begin position="562"/>
        <end position="734"/>
    </location>
</feature>
<feature type="compositionally biased region" description="Basic and acidic residues" evidence="1">
    <location>
        <begin position="1027"/>
        <end position="1062"/>
    </location>
</feature>
<dbReference type="PANTHER" id="PTHR46589">
    <property type="entry name" value="APOPTOTIC CHROMATIN CONDENSATION INDUCER IN THE NUCLEUS"/>
    <property type="match status" value="1"/>
</dbReference>
<feature type="compositionally biased region" description="Basic residues" evidence="1">
    <location>
        <begin position="1063"/>
        <end position="1079"/>
    </location>
</feature>
<dbReference type="InterPro" id="IPR003034">
    <property type="entry name" value="SAP_dom"/>
</dbReference>
<dbReference type="AlphaFoldDB" id="A0A553MWC2"/>
<dbReference type="InterPro" id="IPR036361">
    <property type="entry name" value="SAP_dom_sf"/>
</dbReference>
<feature type="compositionally biased region" description="Basic and acidic residues" evidence="1">
    <location>
        <begin position="453"/>
        <end position="474"/>
    </location>
</feature>
<name>A0A553MWC2_9TELE</name>
<evidence type="ECO:0000313" key="3">
    <source>
        <dbReference type="EMBL" id="TRY57492.1"/>
    </source>
</evidence>
<evidence type="ECO:0000259" key="2">
    <source>
        <dbReference type="PROSITE" id="PS50800"/>
    </source>
</evidence>
<dbReference type="GO" id="GO:0008380">
    <property type="term" value="P:RNA splicing"/>
    <property type="evidence" value="ECO:0007669"/>
    <property type="project" value="TreeGrafter"/>
</dbReference>
<dbReference type="GO" id="GO:0071011">
    <property type="term" value="C:precatalytic spliceosome"/>
    <property type="evidence" value="ECO:0007669"/>
    <property type="project" value="TreeGrafter"/>
</dbReference>
<feature type="compositionally biased region" description="Basic and acidic residues" evidence="1">
    <location>
        <begin position="664"/>
        <end position="681"/>
    </location>
</feature>
<dbReference type="InterPro" id="IPR052793">
    <property type="entry name" value="EJC-associated_protein"/>
</dbReference>
<feature type="non-terminal residue" evidence="3">
    <location>
        <position position="1251"/>
    </location>
</feature>
<feature type="domain" description="SAP" evidence="2">
    <location>
        <begin position="14"/>
        <end position="48"/>
    </location>
</feature>
<feature type="compositionally biased region" description="Basic residues" evidence="1">
    <location>
        <begin position="1110"/>
        <end position="1123"/>
    </location>
</feature>
<feature type="region of interest" description="Disordered" evidence="1">
    <location>
        <begin position="162"/>
        <end position="193"/>
    </location>
</feature>
<evidence type="ECO:0000256" key="1">
    <source>
        <dbReference type="SAM" id="MobiDB-lite"/>
    </source>
</evidence>
<comment type="caution">
    <text evidence="3">The sequence shown here is derived from an EMBL/GenBank/DDBJ whole genome shotgun (WGS) entry which is preliminary data.</text>
</comment>
<dbReference type="Gene3D" id="1.10.720.30">
    <property type="entry name" value="SAP domain"/>
    <property type="match status" value="1"/>
</dbReference>
<feature type="compositionally biased region" description="Acidic residues" evidence="1">
    <location>
        <begin position="251"/>
        <end position="270"/>
    </location>
</feature>
<feature type="compositionally biased region" description="Basic and acidic residues" evidence="1">
    <location>
        <begin position="524"/>
        <end position="535"/>
    </location>
</feature>
<feature type="compositionally biased region" description="Basic residues" evidence="1">
    <location>
        <begin position="1155"/>
        <end position="1169"/>
    </location>
</feature>
<organism evidence="3 4">
    <name type="scientific">Danionella cerebrum</name>
    <dbReference type="NCBI Taxonomy" id="2873325"/>
    <lineage>
        <taxon>Eukaryota</taxon>
        <taxon>Metazoa</taxon>
        <taxon>Chordata</taxon>
        <taxon>Craniata</taxon>
        <taxon>Vertebrata</taxon>
        <taxon>Euteleostomi</taxon>
        <taxon>Actinopterygii</taxon>
        <taxon>Neopterygii</taxon>
        <taxon>Teleostei</taxon>
        <taxon>Ostariophysi</taxon>
        <taxon>Cypriniformes</taxon>
        <taxon>Danionidae</taxon>
        <taxon>Danioninae</taxon>
        <taxon>Danionella</taxon>
    </lineage>
</organism>
<feature type="compositionally biased region" description="Polar residues" evidence="1">
    <location>
        <begin position="644"/>
        <end position="663"/>
    </location>
</feature>
<dbReference type="InterPro" id="IPR034257">
    <property type="entry name" value="Acinus_RRM"/>
</dbReference>
<dbReference type="GO" id="GO:0003723">
    <property type="term" value="F:RNA binding"/>
    <property type="evidence" value="ECO:0007669"/>
    <property type="project" value="TreeGrafter"/>
</dbReference>
<dbReference type="InterPro" id="IPR035979">
    <property type="entry name" value="RBD_domain_sf"/>
</dbReference>
<sequence length="1251" mass="138838">MAELDDVTLDGKPLHSLRVADLKAALEQRGLVKSGQKNTLIKRLKGALMLENLQRSSAYHSGIQPNSQIGEEMSQNSFIKQYLAKQQELLRQRLEKEAREATEADESQKSSEEQDEDDDSPTKDGASFLTEKQHFVHLSSGGGLPHDPGLISSQKLDACPVPVSQETGGKPGRIWHPSFLPSHEEIPTPSPPRAVASLSVRVVGQPEHQGLPIMMPRSQEKEGTAPAEAGPAHSVLQLSRSAKVAAGNQVESEEEDEDDDSEDDDDDNEEWGPSALGNKNVQQPPVHPPVAVPQRSRRKLQPPQHIPPQPQLVHQPPLQLRQPTPPPSPPPELSFPLPDTPKQSPHEQDEPAEAPGPGTVSPPSFIRQESSSSSRSSSPEPPSKRRPGPLSLLARKMESEGVFSGPPKVEVEDEAEMEVEEHGCGEMAPKVSAKRHTLDMCPSEPTVSSTKHSRLEKETENEERNKKEVKKVDESLGSVRLTFPMSSKRIFSEVPPPDSLKSPLKPQQASDLSKDAAFQAEAATKPESKHKEDKELKVLKKLALEESPKSEESKRVLKFVSTQEEAYTSQRKIDLKQHASTSSQSSSDDDDDSDTSSSRSSSSPSHDKSRSQKKGVEEKGRKNAVEEKKQHSSREVKQEALAESASQVTMELEGLSNSQSAVDQSDHQGPDTSDSHPEENSGAKSFAARKISLNSKAEIPSSESDPVGGASRKRRWGSSTAVTAKKPSISITTESLKTLIPEIKPLQEAVVDLHPNEGRLSADEDSPGPHEREEPEEDQGLKIRRTVTQIVPSVGHENGQKEMEDEEDQEDDEEQTQKEGEKEKQRREEISPEATIEPQEVDSIKVTPNDLLVRRSISQQKSGVSITIDDPIRTSRQISPPNGKTSKIIHVCNLVRPFTLGQLKLLLNQTGTLVEEGFWIDKIKSHCYVTYTTTEEAVATREALHGVKWPASNPKVLRVDFCDQDELDFHKGLITGERTGDVQDPQASGVPRRSAPHPPMNHEKEKEREKERGPVERGGGPTTVRDQWAERERAMARRERTRSEREWDRDKVKDFGRDERERPRRSRSRERRHRGKSKEKRSEKKVSVFVLRQHKELRSVLNALKSERRKERKYRRKRTRSGKNGKIEQKAGTKKKEVLEEPQKRVLPNVQMNERKKRRRSGTGRKAGKQKVGGRATEAALATPDPREAADVHPGTAAPPETDATEKQHGLKSIDARGRFTGMEVAWMTMEEAGQEAVGGEQAAGAPENNG</sequence>
<gene>
    <name evidence="3" type="ORF">DNTS_014235</name>
</gene>
<dbReference type="PANTHER" id="PTHR46589:SF1">
    <property type="entry name" value="APOPTOTIC CHROMATIN CONDENSATION INDUCER IN THE NUCLEUS"/>
    <property type="match status" value="1"/>
</dbReference>
<feature type="compositionally biased region" description="Basic and acidic residues" evidence="1">
    <location>
        <begin position="96"/>
        <end position="112"/>
    </location>
</feature>